<feature type="compositionally biased region" description="Basic and acidic residues" evidence="1">
    <location>
        <begin position="248"/>
        <end position="259"/>
    </location>
</feature>
<evidence type="ECO:0000256" key="2">
    <source>
        <dbReference type="SAM" id="Phobius"/>
    </source>
</evidence>
<dbReference type="InterPro" id="IPR045919">
    <property type="entry name" value="DUF6338"/>
</dbReference>
<reference evidence="3" key="1">
    <citation type="journal article" date="2023" name="Microbiol Resour">
        <title>Genome Sequences of Rhodoplanes serenus and Two Thermotolerant Strains, Rhodoplanes tepidamans and 'Rhodoplanes cryptolactis,' Further Refine the Genus.</title>
        <authorList>
            <person name="Rayyan A.A."/>
            <person name="Kyndt J.A."/>
        </authorList>
    </citation>
    <scope>NUCLEOTIDE SEQUENCE</scope>
    <source>
        <strain evidence="3">DSM 9987</strain>
    </source>
</reference>
<gene>
    <name evidence="3" type="ORF">PQJ73_08010</name>
</gene>
<dbReference type="Pfam" id="PF19865">
    <property type="entry name" value="DUF6338"/>
    <property type="match status" value="1"/>
</dbReference>
<feature type="transmembrane region" description="Helical" evidence="2">
    <location>
        <begin position="87"/>
        <end position="108"/>
    </location>
</feature>
<name>A0ABT5J7L8_RHOTP</name>
<evidence type="ECO:0000313" key="4">
    <source>
        <dbReference type="Proteomes" id="UP001165652"/>
    </source>
</evidence>
<feature type="region of interest" description="Disordered" evidence="1">
    <location>
        <begin position="247"/>
        <end position="266"/>
    </location>
</feature>
<keyword evidence="2" id="KW-0812">Transmembrane</keyword>
<protein>
    <submittedName>
        <fullName evidence="3">DUF6338 family protein</fullName>
    </submittedName>
</protein>
<keyword evidence="2" id="KW-1133">Transmembrane helix</keyword>
<evidence type="ECO:0000256" key="1">
    <source>
        <dbReference type="SAM" id="MobiDB-lite"/>
    </source>
</evidence>
<keyword evidence="2" id="KW-0472">Membrane</keyword>
<feature type="transmembrane region" description="Helical" evidence="2">
    <location>
        <begin position="54"/>
        <end position="75"/>
    </location>
</feature>
<dbReference type="EMBL" id="JAQQLI010000009">
    <property type="protein sequence ID" value="MDC7785624.1"/>
    <property type="molecule type" value="Genomic_DNA"/>
</dbReference>
<organism evidence="3 4">
    <name type="scientific">Rhodoplanes tepidamans</name>
    <name type="common">Rhodoplanes cryptolactis</name>
    <dbReference type="NCBI Taxonomy" id="200616"/>
    <lineage>
        <taxon>Bacteria</taxon>
        <taxon>Pseudomonadati</taxon>
        <taxon>Pseudomonadota</taxon>
        <taxon>Alphaproteobacteria</taxon>
        <taxon>Hyphomicrobiales</taxon>
        <taxon>Nitrobacteraceae</taxon>
        <taxon>Rhodoplanes</taxon>
    </lineage>
</organism>
<feature type="transmembrane region" description="Helical" evidence="2">
    <location>
        <begin position="22"/>
        <end position="42"/>
    </location>
</feature>
<proteinExistence type="predicted"/>
<comment type="caution">
    <text evidence="3">The sequence shown here is derived from an EMBL/GenBank/DDBJ whole genome shotgun (WGS) entry which is preliminary data.</text>
</comment>
<reference evidence="3" key="2">
    <citation type="submission" date="2023-02" db="EMBL/GenBank/DDBJ databases">
        <authorList>
            <person name="Rayyan A."/>
            <person name="Meyer T."/>
            <person name="Kyndt J.A."/>
        </authorList>
    </citation>
    <scope>NUCLEOTIDE SEQUENCE</scope>
    <source>
        <strain evidence="3">DSM 9987</strain>
    </source>
</reference>
<evidence type="ECO:0000313" key="3">
    <source>
        <dbReference type="EMBL" id="MDC7785624.1"/>
    </source>
</evidence>
<keyword evidence="4" id="KW-1185">Reference proteome</keyword>
<accession>A0ABT5J7L8</accession>
<dbReference type="RefSeq" id="WP_272776472.1">
    <property type="nucleotide sequence ID" value="NZ_JAQQLI010000009.1"/>
</dbReference>
<dbReference type="Proteomes" id="UP001165652">
    <property type="component" value="Unassembled WGS sequence"/>
</dbReference>
<sequence>MTAYDLQPDAQHMPDLKSLDSLYLVLAFIVPGLIASFIRIQFTTGRAPSHSEAMLSYFTLSIIYYALALPVVEYILTLPETGRGRIIAWFLLVLVGPAAFGALLGVNAQLGLLRRFLRWCRLNPVHVMPTAWDWKSSTMRESWVLVVLKDGTRFGGFCGTNSFFSTDPKERDLYIERVYDIDENEQWSPRENSVLIAGGEIRTIEFWPYRKEENSEQGQVAAANTTALTGPLRQGVSAPTDLSIVAGEAKRGQSADHGARSSVEPT</sequence>